<evidence type="ECO:0000259" key="1">
    <source>
        <dbReference type="Pfam" id="PF08823"/>
    </source>
</evidence>
<dbReference type="PANTHER" id="PTHR39328:SF1">
    <property type="entry name" value="BLL2871 PROTEIN"/>
    <property type="match status" value="1"/>
</dbReference>
<dbReference type="Gene3D" id="3.60.20.10">
    <property type="entry name" value="Glutamine Phosphoribosylpyrophosphate, subunit 1, domain 1"/>
    <property type="match status" value="1"/>
</dbReference>
<dbReference type="InterPro" id="IPR014927">
    <property type="entry name" value="PG-bd_2"/>
</dbReference>
<reference evidence="3" key="1">
    <citation type="submission" date="2016-10" db="EMBL/GenBank/DDBJ databases">
        <authorList>
            <person name="Varghese N."/>
            <person name="Submissions S."/>
        </authorList>
    </citation>
    <scope>NUCLEOTIDE SEQUENCE [LARGE SCALE GENOMIC DNA]</scope>
    <source>
        <strain evidence="3">DSM 11706</strain>
    </source>
</reference>
<dbReference type="RefSeq" id="WP_093536048.1">
    <property type="nucleotide sequence ID" value="NZ_FOXU01000002.1"/>
</dbReference>
<name>A0A1I5XP64_9BACI</name>
<accession>A0A1I5XP64</accession>
<dbReference type="InterPro" id="IPR010430">
    <property type="entry name" value="DUF1028"/>
</dbReference>
<dbReference type="OrthoDB" id="9790012at2"/>
<dbReference type="Proteomes" id="UP000198734">
    <property type="component" value="Unassembled WGS sequence"/>
</dbReference>
<organism evidence="2 3">
    <name type="scientific">Psychrobacillus psychrotolerans</name>
    <dbReference type="NCBI Taxonomy" id="126156"/>
    <lineage>
        <taxon>Bacteria</taxon>
        <taxon>Bacillati</taxon>
        <taxon>Bacillota</taxon>
        <taxon>Bacilli</taxon>
        <taxon>Bacillales</taxon>
        <taxon>Bacillaceae</taxon>
        <taxon>Psychrobacillus</taxon>
    </lineage>
</organism>
<dbReference type="PANTHER" id="PTHR39328">
    <property type="entry name" value="BLL2871 PROTEIN"/>
    <property type="match status" value="1"/>
</dbReference>
<dbReference type="EMBL" id="FOXU01000002">
    <property type="protein sequence ID" value="SFQ33775.1"/>
    <property type="molecule type" value="Genomic_DNA"/>
</dbReference>
<evidence type="ECO:0000313" key="2">
    <source>
        <dbReference type="EMBL" id="SFQ33775.1"/>
    </source>
</evidence>
<sequence>MTFSIVGFDPQTKELGVAVASKFLCVGAVVPFAKAGVGAIATQSWANLDYGIDGLDMLQDGMSPEEVLKELVANDEKSGARQVGIVDASGRSAIYTGEDCIEWAGGFAGTHFAIQGNILVNEDTVQAMKTVFLQHEGAFAERLLAALQAGESAGGDKRGKQSAALLIVKENGSYGGYTDRYIDLRVDDHADPVKELARLLKLHQLYFTETVPEDIVAIEGMLANEIQNMLYENGFLDRDLTEMDDLLDAIHSYHLIENFDERVQERGYIDTKVIEFMRINK</sequence>
<dbReference type="STRING" id="126156.SAMN05421670_1644"/>
<dbReference type="InterPro" id="IPR029055">
    <property type="entry name" value="Ntn_hydrolases_N"/>
</dbReference>
<feature type="domain" description="Putative peptidoglycan binding" evidence="1">
    <location>
        <begin position="206"/>
        <end position="277"/>
    </location>
</feature>
<proteinExistence type="predicted"/>
<dbReference type="Pfam" id="PF06267">
    <property type="entry name" value="DUF1028"/>
    <property type="match status" value="1"/>
</dbReference>
<keyword evidence="2" id="KW-0378">Hydrolase</keyword>
<protein>
    <submittedName>
        <fullName evidence="2">Uncharacterized conserved protein, Ntn-hydrolase superfamily</fullName>
    </submittedName>
</protein>
<gene>
    <name evidence="2" type="ORF">SAMN05421670_1644</name>
</gene>
<dbReference type="Pfam" id="PF08823">
    <property type="entry name" value="PG_binding_2"/>
    <property type="match status" value="1"/>
</dbReference>
<dbReference type="SUPFAM" id="SSF56235">
    <property type="entry name" value="N-terminal nucleophile aminohydrolases (Ntn hydrolases)"/>
    <property type="match status" value="1"/>
</dbReference>
<evidence type="ECO:0000313" key="3">
    <source>
        <dbReference type="Proteomes" id="UP000198734"/>
    </source>
</evidence>
<keyword evidence="3" id="KW-1185">Reference proteome</keyword>
<dbReference type="AlphaFoldDB" id="A0A1I5XP64"/>
<dbReference type="GO" id="GO:0016787">
    <property type="term" value="F:hydrolase activity"/>
    <property type="evidence" value="ECO:0007669"/>
    <property type="project" value="UniProtKB-KW"/>
</dbReference>